<accession>A0AAU8DPR1</accession>
<dbReference type="Pfam" id="PF03747">
    <property type="entry name" value="ADP_ribosyl_GH"/>
    <property type="match status" value="1"/>
</dbReference>
<dbReference type="InterPro" id="IPR036705">
    <property type="entry name" value="Ribosyl_crysJ1_sf"/>
</dbReference>
<dbReference type="GO" id="GO:0046872">
    <property type="term" value="F:metal ion binding"/>
    <property type="evidence" value="ECO:0007669"/>
    <property type="project" value="UniProtKB-KW"/>
</dbReference>
<dbReference type="Gene3D" id="3.90.190.10">
    <property type="entry name" value="Protein tyrosine phosphatase superfamily"/>
    <property type="match status" value="1"/>
</dbReference>
<proteinExistence type="inferred from homology"/>
<dbReference type="AlphaFoldDB" id="A0AAU8DPR1"/>
<dbReference type="GO" id="GO:0016787">
    <property type="term" value="F:hydrolase activity"/>
    <property type="evidence" value="ECO:0007669"/>
    <property type="project" value="UniProtKB-KW"/>
</dbReference>
<organism evidence="4">
    <name type="scientific">Nakamurella sp. A5-74</name>
    <dbReference type="NCBI Taxonomy" id="3158264"/>
    <lineage>
        <taxon>Bacteria</taxon>
        <taxon>Bacillati</taxon>
        <taxon>Actinomycetota</taxon>
        <taxon>Actinomycetes</taxon>
        <taxon>Nakamurellales</taxon>
        <taxon>Nakamurellaceae</taxon>
        <taxon>Nakamurella</taxon>
    </lineage>
</organism>
<feature type="binding site" evidence="3">
    <location>
        <position position="58"/>
    </location>
    <ligand>
        <name>Mg(2+)</name>
        <dbReference type="ChEBI" id="CHEBI:18420"/>
        <label>1</label>
    </ligand>
</feature>
<feature type="binding site" evidence="3">
    <location>
        <position position="56"/>
    </location>
    <ligand>
        <name>Mg(2+)</name>
        <dbReference type="ChEBI" id="CHEBI:18420"/>
        <label>1</label>
    </ligand>
</feature>
<evidence type="ECO:0000256" key="2">
    <source>
        <dbReference type="ARBA" id="ARBA00022801"/>
    </source>
</evidence>
<keyword evidence="2" id="KW-0378">Hydrolase</keyword>
<dbReference type="InterPro" id="IPR050792">
    <property type="entry name" value="ADP-ribosylglycohydrolase"/>
</dbReference>
<comment type="cofactor">
    <cofactor evidence="3">
        <name>Mg(2+)</name>
        <dbReference type="ChEBI" id="CHEBI:18420"/>
    </cofactor>
    <text evidence="3">Binds 2 magnesium ions per subunit.</text>
</comment>
<dbReference type="Gene3D" id="1.10.4080.10">
    <property type="entry name" value="ADP-ribosylation/Crystallin J1"/>
    <property type="match status" value="1"/>
</dbReference>
<evidence type="ECO:0000256" key="3">
    <source>
        <dbReference type="PIRSR" id="PIRSR605502-1"/>
    </source>
</evidence>
<dbReference type="RefSeq" id="WP_353649590.1">
    <property type="nucleotide sequence ID" value="NZ_CP159218.1"/>
</dbReference>
<name>A0AAU8DPR1_9ACTN</name>
<feature type="binding site" evidence="3">
    <location>
        <position position="284"/>
    </location>
    <ligand>
        <name>Mg(2+)</name>
        <dbReference type="ChEBI" id="CHEBI:18420"/>
        <label>1</label>
    </ligand>
</feature>
<comment type="similarity">
    <text evidence="1">Belongs to the ADP-ribosylglycohydrolase family.</text>
</comment>
<dbReference type="SUPFAM" id="SSF101478">
    <property type="entry name" value="ADP-ribosylglycohydrolase"/>
    <property type="match status" value="1"/>
</dbReference>
<protein>
    <submittedName>
        <fullName evidence="4">ADP-ribosylglycohydrolase family protein</fullName>
    </submittedName>
</protein>
<dbReference type="EMBL" id="CP159218">
    <property type="protein sequence ID" value="XCG63975.1"/>
    <property type="molecule type" value="Genomic_DNA"/>
</dbReference>
<sequence length="489" mass="52201">MKLTTAQNDRACGVLLATAAGDALGAPYEFQPARGPELPVEMVGGGSFGWEPGEWTDDTSMAIAIAEIAATGADLRDTAAHDAIVRRWVAWAKTATDVGIQTRAVLSRVDDSWPAASAREYAQRQFEQGARSAGNGSLMRTAPVALAYLTDATSAGEQATVEAAIAISDLTHADPETAEACVIWCVAIRYAVLTGELDVRRGLRHLADDRAQVWAERLDDAEGKRPSDFSKNGWVVGALQSAWSAISGTPIPENGRAGDLQGEFRADHLHRALDAAVRCGHDTDTVAAIAGGLLGALHGASAVPAAWRRVLHGWPGLRARDLIVLTERTLRQDRPDTFDYTYRSKGDLSARAVHPLDDGVRLGAIGALRPLDAYVDAVVSLCRIGDDDVPADAEQIEVRLIDTPDPDANRNLGFVLRDTVEVLQTLRAEGKTVLLHCVQAQSRTPTVAALYGAAISGEPATDVLRQLDGVLPEVNPNRTFRSLITGHQA</sequence>
<feature type="binding site" evidence="3">
    <location>
        <position position="282"/>
    </location>
    <ligand>
        <name>Mg(2+)</name>
        <dbReference type="ChEBI" id="CHEBI:18420"/>
        <label>1</label>
    </ligand>
</feature>
<keyword evidence="3" id="KW-0479">Metal-binding</keyword>
<evidence type="ECO:0000256" key="1">
    <source>
        <dbReference type="ARBA" id="ARBA00010702"/>
    </source>
</evidence>
<reference evidence="4" key="1">
    <citation type="submission" date="2024-05" db="EMBL/GenBank/DDBJ databases">
        <authorList>
            <person name="Cai S.Y."/>
            <person name="Jin L.M."/>
            <person name="Li H.R."/>
        </authorList>
    </citation>
    <scope>NUCLEOTIDE SEQUENCE</scope>
    <source>
        <strain evidence="4">A5-74</strain>
    </source>
</reference>
<feature type="binding site" evidence="3">
    <location>
        <position position="57"/>
    </location>
    <ligand>
        <name>Mg(2+)</name>
        <dbReference type="ChEBI" id="CHEBI:18420"/>
        <label>1</label>
    </ligand>
</feature>
<feature type="binding site" evidence="3">
    <location>
        <position position="285"/>
    </location>
    <ligand>
        <name>Mg(2+)</name>
        <dbReference type="ChEBI" id="CHEBI:18420"/>
        <label>1</label>
    </ligand>
</feature>
<dbReference type="PANTHER" id="PTHR16222">
    <property type="entry name" value="ADP-RIBOSYLGLYCOHYDROLASE"/>
    <property type="match status" value="1"/>
</dbReference>
<dbReference type="SUPFAM" id="SSF52799">
    <property type="entry name" value="(Phosphotyrosine protein) phosphatases II"/>
    <property type="match status" value="1"/>
</dbReference>
<keyword evidence="3" id="KW-0460">Magnesium</keyword>
<evidence type="ECO:0000313" key="4">
    <source>
        <dbReference type="EMBL" id="XCG63975.1"/>
    </source>
</evidence>
<gene>
    <name evidence="4" type="ORF">ABLG96_01085</name>
</gene>
<dbReference type="InterPro" id="IPR005502">
    <property type="entry name" value="Ribosyl_crysJ1"/>
</dbReference>
<dbReference type="InterPro" id="IPR029021">
    <property type="entry name" value="Prot-tyrosine_phosphatase-like"/>
</dbReference>
<dbReference type="PANTHER" id="PTHR16222:SF24">
    <property type="entry name" value="ADP-RIBOSYLHYDROLASE ARH3"/>
    <property type="match status" value="1"/>
</dbReference>